<dbReference type="NCBIfam" id="TIGR01068">
    <property type="entry name" value="thioredoxin"/>
    <property type="match status" value="1"/>
</dbReference>
<accession>A0ABR8WRC0</accession>
<gene>
    <name evidence="9" type="primary">trxA</name>
    <name evidence="9" type="ORF">H9634_02355</name>
</gene>
<comment type="similarity">
    <text evidence="1 7">Belongs to the thioredoxin family.</text>
</comment>
<feature type="domain" description="Thioredoxin" evidence="8">
    <location>
        <begin position="1"/>
        <end position="106"/>
    </location>
</feature>
<evidence type="ECO:0000256" key="3">
    <source>
        <dbReference type="ARBA" id="ARBA00022982"/>
    </source>
</evidence>
<dbReference type="CDD" id="cd02947">
    <property type="entry name" value="TRX_family"/>
    <property type="match status" value="1"/>
</dbReference>
<organism evidence="9 10">
    <name type="scientific">Brevibacterium gallinarum</name>
    <dbReference type="NCBI Taxonomy" id="2762220"/>
    <lineage>
        <taxon>Bacteria</taxon>
        <taxon>Bacillati</taxon>
        <taxon>Actinomycetota</taxon>
        <taxon>Actinomycetes</taxon>
        <taxon>Micrococcales</taxon>
        <taxon>Brevibacteriaceae</taxon>
        <taxon>Brevibacterium</taxon>
    </lineage>
</organism>
<evidence type="ECO:0000256" key="1">
    <source>
        <dbReference type="ARBA" id="ARBA00008987"/>
    </source>
</evidence>
<dbReference type="PROSITE" id="PS51352">
    <property type="entry name" value="THIOREDOXIN_2"/>
    <property type="match status" value="1"/>
</dbReference>
<evidence type="ECO:0000256" key="5">
    <source>
        <dbReference type="ARBA" id="ARBA00023284"/>
    </source>
</evidence>
<dbReference type="InterPro" id="IPR017937">
    <property type="entry name" value="Thioredoxin_CS"/>
</dbReference>
<dbReference type="EMBL" id="JACSPY010000002">
    <property type="protein sequence ID" value="MBD8019622.1"/>
    <property type="molecule type" value="Genomic_DNA"/>
</dbReference>
<dbReference type="RefSeq" id="WP_191725212.1">
    <property type="nucleotide sequence ID" value="NZ_JACSPY010000002.1"/>
</dbReference>
<dbReference type="Pfam" id="PF00085">
    <property type="entry name" value="Thioredoxin"/>
    <property type="match status" value="1"/>
</dbReference>
<dbReference type="SUPFAM" id="SSF52833">
    <property type="entry name" value="Thioredoxin-like"/>
    <property type="match status" value="1"/>
</dbReference>
<dbReference type="InterPro" id="IPR036249">
    <property type="entry name" value="Thioredoxin-like_sf"/>
</dbReference>
<reference evidence="9 10" key="1">
    <citation type="submission" date="2020-08" db="EMBL/GenBank/DDBJ databases">
        <title>A Genomic Blueprint of the Chicken Gut Microbiome.</title>
        <authorList>
            <person name="Gilroy R."/>
            <person name="Ravi A."/>
            <person name="Getino M."/>
            <person name="Pursley I."/>
            <person name="Horton D.L."/>
            <person name="Alikhan N.-F."/>
            <person name="Baker D."/>
            <person name="Gharbi K."/>
            <person name="Hall N."/>
            <person name="Watson M."/>
            <person name="Adriaenssens E.M."/>
            <person name="Foster-Nyarko E."/>
            <person name="Jarju S."/>
            <person name="Secka A."/>
            <person name="Antonio M."/>
            <person name="Oren A."/>
            <person name="Chaudhuri R."/>
            <person name="La Ragione R.M."/>
            <person name="Hildebrand F."/>
            <person name="Pallen M.J."/>
        </authorList>
    </citation>
    <scope>NUCLEOTIDE SEQUENCE [LARGE SCALE GENOMIC DNA]</scope>
    <source>
        <strain evidence="9 10">Re57</strain>
    </source>
</reference>
<dbReference type="InterPro" id="IPR005746">
    <property type="entry name" value="Thioredoxin"/>
</dbReference>
<dbReference type="Proteomes" id="UP000651517">
    <property type="component" value="Unassembled WGS sequence"/>
</dbReference>
<proteinExistence type="inferred from homology"/>
<evidence type="ECO:0000313" key="9">
    <source>
        <dbReference type="EMBL" id="MBD8019622.1"/>
    </source>
</evidence>
<evidence type="ECO:0000259" key="8">
    <source>
        <dbReference type="PROSITE" id="PS51352"/>
    </source>
</evidence>
<keyword evidence="10" id="KW-1185">Reference proteome</keyword>
<keyword evidence="2" id="KW-0813">Transport</keyword>
<name>A0ABR8WRC0_9MICO</name>
<dbReference type="PANTHER" id="PTHR45663">
    <property type="entry name" value="GEO12009P1"/>
    <property type="match status" value="1"/>
</dbReference>
<keyword evidence="5" id="KW-0676">Redox-active center</keyword>
<evidence type="ECO:0000256" key="2">
    <source>
        <dbReference type="ARBA" id="ARBA00022448"/>
    </source>
</evidence>
<evidence type="ECO:0000256" key="4">
    <source>
        <dbReference type="ARBA" id="ARBA00023157"/>
    </source>
</evidence>
<dbReference type="InterPro" id="IPR013766">
    <property type="entry name" value="Thioredoxin_domain"/>
</dbReference>
<keyword evidence="4" id="KW-1015">Disulfide bond</keyword>
<comment type="caution">
    <text evidence="9">The sequence shown here is derived from an EMBL/GenBank/DDBJ whole genome shotgun (WGS) entry which is preliminary data.</text>
</comment>
<evidence type="ECO:0000256" key="7">
    <source>
        <dbReference type="PIRNR" id="PIRNR000077"/>
    </source>
</evidence>
<dbReference type="PIRSF" id="PIRSF000077">
    <property type="entry name" value="Thioredoxin"/>
    <property type="match status" value="1"/>
</dbReference>
<sequence>MTADVTDANFEAEVLQADRPVLVDFWAPWCGPCRMVSPIVDEIGEENADKLKVVKVNTDENMQTASTYGITSIPALYVFKDGQVAKTIIGAQPKPMLMQQLEEFLG</sequence>
<protein>
    <recommendedName>
        <fullName evidence="6 7">Thioredoxin</fullName>
    </recommendedName>
</protein>
<keyword evidence="3" id="KW-0249">Electron transport</keyword>
<evidence type="ECO:0000256" key="6">
    <source>
        <dbReference type="NCBIfam" id="TIGR01068"/>
    </source>
</evidence>
<evidence type="ECO:0000313" key="10">
    <source>
        <dbReference type="Proteomes" id="UP000651517"/>
    </source>
</evidence>
<dbReference type="PRINTS" id="PR00421">
    <property type="entry name" value="THIOREDOXIN"/>
</dbReference>
<dbReference type="Gene3D" id="3.40.30.10">
    <property type="entry name" value="Glutaredoxin"/>
    <property type="match status" value="1"/>
</dbReference>
<dbReference type="PANTHER" id="PTHR45663:SF11">
    <property type="entry name" value="GEO12009P1"/>
    <property type="match status" value="1"/>
</dbReference>
<dbReference type="PROSITE" id="PS00194">
    <property type="entry name" value="THIOREDOXIN_1"/>
    <property type="match status" value="1"/>
</dbReference>